<dbReference type="InterPro" id="IPR017853">
    <property type="entry name" value="GH"/>
</dbReference>
<dbReference type="GO" id="GO:0003796">
    <property type="term" value="F:lysozyme activity"/>
    <property type="evidence" value="ECO:0007669"/>
    <property type="project" value="InterPro"/>
</dbReference>
<evidence type="ECO:0000313" key="5">
    <source>
        <dbReference type="Proteomes" id="UP000179769"/>
    </source>
</evidence>
<evidence type="ECO:0000256" key="3">
    <source>
        <dbReference type="ARBA" id="ARBA00023295"/>
    </source>
</evidence>
<accession>A0A1S1PLL9</accession>
<keyword evidence="2 4" id="KW-0378">Hydrolase</keyword>
<keyword evidence="5" id="KW-1185">Reference proteome</keyword>
<gene>
    <name evidence="4" type="ORF">BBK14_07150</name>
</gene>
<dbReference type="CDD" id="cd00599">
    <property type="entry name" value="GH25_muramidase"/>
    <property type="match status" value="1"/>
</dbReference>
<dbReference type="SMART" id="SM00641">
    <property type="entry name" value="Glyco_25"/>
    <property type="match status" value="1"/>
</dbReference>
<dbReference type="PROSITE" id="PS51904">
    <property type="entry name" value="GLYCOSYL_HYDROL_F25_2"/>
    <property type="match status" value="1"/>
</dbReference>
<dbReference type="Pfam" id="PF08310">
    <property type="entry name" value="LGFP"/>
    <property type="match status" value="2"/>
</dbReference>
<dbReference type="Proteomes" id="UP000179769">
    <property type="component" value="Unassembled WGS sequence"/>
</dbReference>
<dbReference type="EMBL" id="MAXA01000246">
    <property type="protein sequence ID" value="OHV22570.1"/>
    <property type="molecule type" value="Genomic_DNA"/>
</dbReference>
<dbReference type="InterPro" id="IPR018077">
    <property type="entry name" value="Glyco_hydro_fam25_subgr"/>
</dbReference>
<dbReference type="SUPFAM" id="SSF51445">
    <property type="entry name" value="(Trans)glycosidases"/>
    <property type="match status" value="1"/>
</dbReference>
<dbReference type="InterPro" id="IPR013207">
    <property type="entry name" value="LGFP"/>
</dbReference>
<keyword evidence="3" id="KW-0326">Glycosidase</keyword>
<dbReference type="GO" id="GO:0009253">
    <property type="term" value="P:peptidoglycan catabolic process"/>
    <property type="evidence" value="ECO:0007669"/>
    <property type="project" value="InterPro"/>
</dbReference>
<protein>
    <submittedName>
        <fullName evidence="4">Glycoside hydrolase</fullName>
    </submittedName>
</protein>
<dbReference type="PANTHER" id="PTHR34135">
    <property type="entry name" value="LYSOZYME"/>
    <property type="match status" value="1"/>
</dbReference>
<comment type="caution">
    <text evidence="4">The sequence shown here is derived from an EMBL/GenBank/DDBJ whole genome shotgun (WGS) entry which is preliminary data.</text>
</comment>
<sequence length="399" mass="42265">MTPAPGPGTSEPVLSTEPSPAWPKGIDIASWQHPGSAPIDWNAVKGAGMTFAIVKATEGTNYTNPFFVGDRDAAGKAGLVVGAYHYARPAAPISTAVDQARHFLAVTGLTRTAGHLAPVLDLETTGGLDPVALAAWTRAFLEEIESQTGRAPILYTYRSFWTNSMADTKEFARYPFWFAIYNNESTPGWLPGGWPGWAMWQYTSSGVVPGIIGSVDMNVVCCSAPALTGLADGTLSEIDKRYAAAGLLQLALGAPTEAEVVAGGGGRWRPFKNGLIYWSVATGPRVLHGKIAKKYLGLGGTNSFLGRPLGDVEWAAAPGAHQAIFQGGWIYWHPTTGAHEVHGLILRRYLELGGSTSSLGLPITDEYSVPGGRESAFQFGKLRWTAATNAVTLLPAAAP</sequence>
<organism evidence="4 5">
    <name type="scientific">Parafrankia soli</name>
    <dbReference type="NCBI Taxonomy" id="2599596"/>
    <lineage>
        <taxon>Bacteria</taxon>
        <taxon>Bacillati</taxon>
        <taxon>Actinomycetota</taxon>
        <taxon>Actinomycetes</taxon>
        <taxon>Frankiales</taxon>
        <taxon>Frankiaceae</taxon>
        <taxon>Parafrankia</taxon>
    </lineage>
</organism>
<dbReference type="PANTHER" id="PTHR34135:SF2">
    <property type="entry name" value="LYSOZYME"/>
    <property type="match status" value="1"/>
</dbReference>
<dbReference type="InterPro" id="IPR002053">
    <property type="entry name" value="Glyco_hydro_25"/>
</dbReference>
<dbReference type="GO" id="GO:0016052">
    <property type="term" value="P:carbohydrate catabolic process"/>
    <property type="evidence" value="ECO:0007669"/>
    <property type="project" value="TreeGrafter"/>
</dbReference>
<dbReference type="Gene3D" id="3.20.20.80">
    <property type="entry name" value="Glycosidases"/>
    <property type="match status" value="1"/>
</dbReference>
<proteinExistence type="inferred from homology"/>
<evidence type="ECO:0000256" key="2">
    <source>
        <dbReference type="ARBA" id="ARBA00022801"/>
    </source>
</evidence>
<dbReference type="GO" id="GO:0016998">
    <property type="term" value="P:cell wall macromolecule catabolic process"/>
    <property type="evidence" value="ECO:0007669"/>
    <property type="project" value="InterPro"/>
</dbReference>
<reference evidence="5" key="1">
    <citation type="submission" date="2016-07" db="EMBL/GenBank/DDBJ databases">
        <title>Frankia sp. NRRL B-16219 Genome sequencing.</title>
        <authorList>
            <person name="Ghodhbane-Gtari F."/>
            <person name="Swanson E."/>
            <person name="Gueddou A."/>
            <person name="Louati M."/>
            <person name="Nouioui I."/>
            <person name="Hezbri K."/>
            <person name="Abebe-Akele F."/>
            <person name="Simpson S."/>
            <person name="Morris K."/>
            <person name="Thomas K."/>
            <person name="Gtari M."/>
            <person name="Tisa L.S."/>
        </authorList>
    </citation>
    <scope>NUCLEOTIDE SEQUENCE [LARGE SCALE GENOMIC DNA]</scope>
    <source>
        <strain evidence="5">NRRL B-16219</strain>
    </source>
</reference>
<dbReference type="Pfam" id="PF01183">
    <property type="entry name" value="Glyco_hydro_25"/>
    <property type="match status" value="1"/>
</dbReference>
<dbReference type="AlphaFoldDB" id="A0A1S1PLL9"/>
<dbReference type="OrthoDB" id="514320at2"/>
<evidence type="ECO:0000256" key="1">
    <source>
        <dbReference type="ARBA" id="ARBA00010646"/>
    </source>
</evidence>
<name>A0A1S1PLL9_9ACTN</name>
<comment type="similarity">
    <text evidence="1">Belongs to the glycosyl hydrolase 25 family.</text>
</comment>
<evidence type="ECO:0000313" key="4">
    <source>
        <dbReference type="EMBL" id="OHV22570.1"/>
    </source>
</evidence>